<feature type="compositionally biased region" description="Low complexity" evidence="1">
    <location>
        <begin position="136"/>
        <end position="145"/>
    </location>
</feature>
<proteinExistence type="predicted"/>
<protein>
    <submittedName>
        <fullName evidence="2">Uncharacterized protein</fullName>
    </submittedName>
</protein>
<feature type="compositionally biased region" description="Low complexity" evidence="1">
    <location>
        <begin position="36"/>
        <end position="51"/>
    </location>
</feature>
<dbReference type="EMBL" id="GDKF01001497">
    <property type="protein sequence ID" value="JAT77125.1"/>
    <property type="molecule type" value="Transcribed_RNA"/>
</dbReference>
<organism evidence="2">
    <name type="scientific">Auxenochlorella protothecoides</name>
    <name type="common">Green microalga</name>
    <name type="synonym">Chlorella protothecoides</name>
    <dbReference type="NCBI Taxonomy" id="3075"/>
    <lineage>
        <taxon>Eukaryota</taxon>
        <taxon>Viridiplantae</taxon>
        <taxon>Chlorophyta</taxon>
        <taxon>core chlorophytes</taxon>
        <taxon>Trebouxiophyceae</taxon>
        <taxon>Chlorellales</taxon>
        <taxon>Chlorellaceae</taxon>
        <taxon>Auxenochlorella</taxon>
    </lineage>
</organism>
<feature type="region of interest" description="Disordered" evidence="1">
    <location>
        <begin position="1"/>
        <end position="152"/>
    </location>
</feature>
<gene>
    <name evidence="2" type="ORF">g.1393</name>
</gene>
<sequence>MACPLPPACSWPNAGDAQEPEHPSHKARPPRSAVEGGPFPARRAAWAAAGRRPGGRVEGGGRRLAPAQRALGQRADGGAAPGVCGRGGEPGRRGRGAAHAHAGAARRRRRRPWQRARRGAPAPLPPPARAGGAGGRLARLLPRQAPGGGRGAALRGAAHALWRTRGAWRRPARAVPHRAAPVPPRLQQRGAGLGLPPPADGVRGDHEDHQRAEARHAVTGSGGGTARREAARVEAALGGAACAPLLAAGLAALCRRPPTRLHRPGPPWGGPRPNRVLSLRPPTRYPPHHPGCPPNPPGHSTSFTRLPSLDCNLCARAKK</sequence>
<reference evidence="2" key="1">
    <citation type="submission" date="2015-08" db="EMBL/GenBank/DDBJ databases">
        <authorList>
            <person name="Babu N.S."/>
            <person name="Beckwith C.J."/>
            <person name="Beseler K.G."/>
            <person name="Brison A."/>
            <person name="Carone J.V."/>
            <person name="Caskin T.P."/>
            <person name="Diamond M."/>
            <person name="Durham M.E."/>
            <person name="Foxe J.M."/>
            <person name="Go M."/>
            <person name="Henderson B.A."/>
            <person name="Jones I.B."/>
            <person name="McGettigan J.A."/>
            <person name="Micheletti S.J."/>
            <person name="Nasrallah M.E."/>
            <person name="Ortiz D."/>
            <person name="Piller C.R."/>
            <person name="Privatt S.R."/>
            <person name="Schneider S.L."/>
            <person name="Sharp S."/>
            <person name="Smith T.C."/>
            <person name="Stanton J.D."/>
            <person name="Ullery H.E."/>
            <person name="Wilson R.J."/>
            <person name="Serrano M.G."/>
            <person name="Buck G."/>
            <person name="Lee V."/>
            <person name="Wang Y."/>
            <person name="Carvalho R."/>
            <person name="Voegtly L."/>
            <person name="Shi R."/>
            <person name="Duckworth R."/>
            <person name="Johnson A."/>
            <person name="Loviza R."/>
            <person name="Walstead R."/>
            <person name="Shah Z."/>
            <person name="Kiflezghi M."/>
            <person name="Wade K."/>
            <person name="Ball S.L."/>
            <person name="Bradley K.W."/>
            <person name="Asai D.J."/>
            <person name="Bowman C.A."/>
            <person name="Russell D.A."/>
            <person name="Pope W.H."/>
            <person name="Jacobs-Sera D."/>
            <person name="Hendrix R.W."/>
            <person name="Hatfull G.F."/>
        </authorList>
    </citation>
    <scope>NUCLEOTIDE SEQUENCE</scope>
</reference>
<evidence type="ECO:0000256" key="1">
    <source>
        <dbReference type="SAM" id="MobiDB-lite"/>
    </source>
</evidence>
<feature type="non-terminal residue" evidence="2">
    <location>
        <position position="319"/>
    </location>
</feature>
<evidence type="ECO:0000313" key="2">
    <source>
        <dbReference type="EMBL" id="JAT77125.1"/>
    </source>
</evidence>
<feature type="region of interest" description="Disordered" evidence="1">
    <location>
        <begin position="278"/>
        <end position="305"/>
    </location>
</feature>
<feature type="compositionally biased region" description="Basic residues" evidence="1">
    <location>
        <begin position="93"/>
        <end position="118"/>
    </location>
</feature>
<accession>A0A1D2ADX9</accession>
<name>A0A1D2ADX9_AUXPR</name>
<dbReference type="AlphaFoldDB" id="A0A1D2ADX9"/>
<feature type="compositionally biased region" description="Pro residues" evidence="1">
    <location>
        <begin position="283"/>
        <end position="297"/>
    </location>
</feature>